<keyword evidence="1" id="KW-0732">Signal</keyword>
<keyword evidence="3" id="KW-1185">Reference proteome</keyword>
<evidence type="ECO:0000313" key="3">
    <source>
        <dbReference type="Proteomes" id="UP000193920"/>
    </source>
</evidence>
<evidence type="ECO:0000256" key="1">
    <source>
        <dbReference type="SAM" id="SignalP"/>
    </source>
</evidence>
<evidence type="ECO:0000313" key="2">
    <source>
        <dbReference type="EMBL" id="ORY33160.1"/>
    </source>
</evidence>
<accession>A0A1Y2BF38</accession>
<gene>
    <name evidence="2" type="ORF">LY90DRAFT_512103</name>
</gene>
<sequence length="226" mass="25872">MYTKTIALILTLVSFTSALTNFIEKGYRSELFELSDNEVPVFRITLPNDEFEELKASVKPEVRLSNEANFTSSIKEVYDMGVQIIELLKLVEFGKMLSNYNFTEGLPELNIDPTTGRANLNTQEIMDGFHLDNIKYTDLDFSKGNIFENIVARNENFNIGVIGITLLNLNKLEKSYEDPYFNMIIKIFENNKDEPFETKNASMAVEMNGKIQSFKKITFKIGGHFN</sequence>
<dbReference type="AlphaFoldDB" id="A0A1Y2BF38"/>
<protein>
    <submittedName>
        <fullName evidence="2">Uncharacterized protein</fullName>
    </submittedName>
</protein>
<dbReference type="Proteomes" id="UP000193920">
    <property type="component" value="Unassembled WGS sequence"/>
</dbReference>
<feature type="chain" id="PRO_5010996959" evidence="1">
    <location>
        <begin position="19"/>
        <end position="226"/>
    </location>
</feature>
<reference evidence="2 3" key="1">
    <citation type="submission" date="2016-08" db="EMBL/GenBank/DDBJ databases">
        <title>A Parts List for Fungal Cellulosomes Revealed by Comparative Genomics.</title>
        <authorList>
            <consortium name="DOE Joint Genome Institute"/>
            <person name="Haitjema C.H."/>
            <person name="Gilmore S.P."/>
            <person name="Henske J.K."/>
            <person name="Solomon K.V."/>
            <person name="De Groot R."/>
            <person name="Kuo A."/>
            <person name="Mondo S.J."/>
            <person name="Salamov A.A."/>
            <person name="Labutti K."/>
            <person name="Zhao Z."/>
            <person name="Chiniquy J."/>
            <person name="Barry K."/>
            <person name="Brewer H.M."/>
            <person name="Purvine S.O."/>
            <person name="Wright A.T."/>
            <person name="Boxma B."/>
            <person name="Van Alen T."/>
            <person name="Hackstein J.H."/>
            <person name="Baker S.E."/>
            <person name="Grigoriev I.V."/>
            <person name="O'Malley M.A."/>
        </authorList>
    </citation>
    <scope>NUCLEOTIDE SEQUENCE [LARGE SCALE GENOMIC DNA]</scope>
    <source>
        <strain evidence="2 3">G1</strain>
    </source>
</reference>
<organism evidence="2 3">
    <name type="scientific">Neocallimastix californiae</name>
    <dbReference type="NCBI Taxonomy" id="1754190"/>
    <lineage>
        <taxon>Eukaryota</taxon>
        <taxon>Fungi</taxon>
        <taxon>Fungi incertae sedis</taxon>
        <taxon>Chytridiomycota</taxon>
        <taxon>Chytridiomycota incertae sedis</taxon>
        <taxon>Neocallimastigomycetes</taxon>
        <taxon>Neocallimastigales</taxon>
        <taxon>Neocallimastigaceae</taxon>
        <taxon>Neocallimastix</taxon>
    </lineage>
</organism>
<comment type="caution">
    <text evidence="2">The sequence shown here is derived from an EMBL/GenBank/DDBJ whole genome shotgun (WGS) entry which is preliminary data.</text>
</comment>
<dbReference type="EMBL" id="MCOG01000161">
    <property type="protein sequence ID" value="ORY33160.1"/>
    <property type="molecule type" value="Genomic_DNA"/>
</dbReference>
<name>A0A1Y2BF38_9FUNG</name>
<feature type="signal peptide" evidence="1">
    <location>
        <begin position="1"/>
        <end position="18"/>
    </location>
</feature>
<dbReference type="OrthoDB" id="10580022at2759"/>
<proteinExistence type="predicted"/>